<keyword evidence="5" id="KW-1185">Reference proteome</keyword>
<dbReference type="InterPro" id="IPR009492">
    <property type="entry name" value="TniQ"/>
</dbReference>
<dbReference type="OrthoDB" id="6917259at2"/>
<keyword evidence="2" id="KW-0472">Membrane</keyword>
<gene>
    <name evidence="4" type="ORF">F1189_29895</name>
</gene>
<dbReference type="Pfam" id="PF06527">
    <property type="entry name" value="TniQ"/>
    <property type="match status" value="1"/>
</dbReference>
<feature type="compositionally biased region" description="Basic residues" evidence="1">
    <location>
        <begin position="1"/>
        <end position="11"/>
    </location>
</feature>
<feature type="compositionally biased region" description="Basic and acidic residues" evidence="1">
    <location>
        <begin position="23"/>
        <end position="32"/>
    </location>
</feature>
<keyword evidence="2" id="KW-0812">Transmembrane</keyword>
<comment type="caution">
    <text evidence="4">The sequence shown here is derived from an EMBL/GenBank/DDBJ whole genome shotgun (WGS) entry which is preliminary data.</text>
</comment>
<evidence type="ECO:0000313" key="5">
    <source>
        <dbReference type="Proteomes" id="UP000325255"/>
    </source>
</evidence>
<reference evidence="4 5" key="1">
    <citation type="submission" date="2019-09" db="EMBL/GenBank/DDBJ databases">
        <title>Genome sequence of Rhodovastum atsumiense, a diverse member of the Acetobacteraceae family of non-sulfur purple photosynthetic bacteria.</title>
        <authorList>
            <person name="Meyer T."/>
            <person name="Kyndt J."/>
        </authorList>
    </citation>
    <scope>NUCLEOTIDE SEQUENCE [LARGE SCALE GENOMIC DNA]</scope>
    <source>
        <strain evidence="4 5">DSM 21279</strain>
    </source>
</reference>
<feature type="region of interest" description="Disordered" evidence="1">
    <location>
        <begin position="1"/>
        <end position="47"/>
    </location>
</feature>
<feature type="transmembrane region" description="Helical" evidence="2">
    <location>
        <begin position="344"/>
        <end position="369"/>
    </location>
</feature>
<evidence type="ECO:0000259" key="3">
    <source>
        <dbReference type="Pfam" id="PF06527"/>
    </source>
</evidence>
<organism evidence="4 5">
    <name type="scientific">Rhodovastum atsumiense</name>
    <dbReference type="NCBI Taxonomy" id="504468"/>
    <lineage>
        <taxon>Bacteria</taxon>
        <taxon>Pseudomonadati</taxon>
        <taxon>Pseudomonadota</taxon>
        <taxon>Alphaproteobacteria</taxon>
        <taxon>Acetobacterales</taxon>
        <taxon>Acetobacteraceae</taxon>
        <taxon>Rhodovastum</taxon>
    </lineage>
</organism>
<evidence type="ECO:0000256" key="1">
    <source>
        <dbReference type="SAM" id="MobiDB-lite"/>
    </source>
</evidence>
<feature type="domain" description="TniQ" evidence="3">
    <location>
        <begin position="61"/>
        <end position="192"/>
    </location>
</feature>
<dbReference type="EMBL" id="VWPK01000093">
    <property type="protein sequence ID" value="KAA5608272.1"/>
    <property type="molecule type" value="Genomic_DNA"/>
</dbReference>
<evidence type="ECO:0000256" key="2">
    <source>
        <dbReference type="SAM" id="Phobius"/>
    </source>
</evidence>
<dbReference type="AlphaFoldDB" id="A0A5M6IJD9"/>
<keyword evidence="2" id="KW-1133">Transmembrane helix</keyword>
<protein>
    <recommendedName>
        <fullName evidence="3">TniQ domain-containing protein</fullName>
    </recommendedName>
</protein>
<evidence type="ECO:0000313" key="4">
    <source>
        <dbReference type="EMBL" id="KAA5608272.1"/>
    </source>
</evidence>
<sequence>MQGVRTCRRRGGAQWTREGGPGEFRRSRDLARADGTGSAPATSAAADATCRPARVTLPPLPIAPAPVTGEALLSWVARIAARYHLSGTAILAHALGELPHPRHTAVLSAANAGRLPAAEAALAVVGHSCPGQVHALTTRGLLPGVPPVWERPAVMWCPGCLRAALADAGEVHLRASWFVGCCVVCPTHWLPLEDGLAPGCCLWPDLDFVAERGRLRLLCRSCHSLVDARPVEHPWPERWPRHPPARGTPMDVSLQVAPAALRRVLALQEALWRALAGQTGSFWAGLLPTDLRVIVEDLVPLLPRVFGWRSSQDTIAAVWSDGAIPGVIAPPLDHMTLARLPASLAFTVMVCLAAVLSSVFATPVAGVAWDDGTAVSARTLWQLLSVADQDRLLESASQWRPDLRAALWEAIVLPEEALLARPEVQ</sequence>
<feature type="compositionally biased region" description="Low complexity" evidence="1">
    <location>
        <begin position="33"/>
        <end position="47"/>
    </location>
</feature>
<dbReference type="Proteomes" id="UP000325255">
    <property type="component" value="Unassembled WGS sequence"/>
</dbReference>
<accession>A0A5M6IJD9</accession>
<proteinExistence type="predicted"/>
<name>A0A5M6IJD9_9PROT</name>